<feature type="transmembrane region" description="Helical" evidence="1">
    <location>
        <begin position="12"/>
        <end position="28"/>
    </location>
</feature>
<keyword evidence="1" id="KW-0812">Transmembrane</keyword>
<keyword evidence="1" id="KW-0472">Membrane</keyword>
<sequence>MFQNSTQTEQFIGLLFLCVCVVAVHVYHSEPYCRLCLLTERPKIWYNVQSSHANEMFCPCRCTKQEISTMPD</sequence>
<organism evidence="2">
    <name type="scientific">Amblyomma cajennense</name>
    <name type="common">Cayenne tick</name>
    <name type="synonym">Acarus cajennensis</name>
    <dbReference type="NCBI Taxonomy" id="34607"/>
    <lineage>
        <taxon>Eukaryota</taxon>
        <taxon>Metazoa</taxon>
        <taxon>Ecdysozoa</taxon>
        <taxon>Arthropoda</taxon>
        <taxon>Chelicerata</taxon>
        <taxon>Arachnida</taxon>
        <taxon>Acari</taxon>
        <taxon>Parasitiformes</taxon>
        <taxon>Ixodida</taxon>
        <taxon>Ixodoidea</taxon>
        <taxon>Ixodidae</taxon>
        <taxon>Amblyomminae</taxon>
        <taxon>Amblyomma</taxon>
    </lineage>
</organism>
<dbReference type="EMBL" id="GBBK01005739">
    <property type="protein sequence ID" value="JAC18743.1"/>
    <property type="molecule type" value="mRNA"/>
</dbReference>
<proteinExistence type="evidence at transcript level"/>
<name>A0A023FD08_AMBCJ</name>
<keyword evidence="1" id="KW-1133">Transmembrane helix</keyword>
<accession>A0A023FD08</accession>
<evidence type="ECO:0000256" key="1">
    <source>
        <dbReference type="SAM" id="Phobius"/>
    </source>
</evidence>
<reference evidence="2" key="1">
    <citation type="submission" date="2014-03" db="EMBL/GenBank/DDBJ databases">
        <title>The sialotranscriptome of Amblyomma triste, Amblyomma parvum and Amblyomma cajennense ticks, uncovered by 454-based RNA-seq.</title>
        <authorList>
            <person name="Garcia G.R."/>
            <person name="Gardinassi L.G."/>
            <person name="Ribeiro J.M."/>
            <person name="Anatriello E."/>
            <person name="Ferreira B.R."/>
            <person name="Moreira H.N."/>
            <person name="Mafra C."/>
            <person name="Olegario M.M."/>
            <person name="Szabo P.J."/>
            <person name="Miranda-Santos I.K."/>
            <person name="Maruyama S.R."/>
        </authorList>
    </citation>
    <scope>NUCLEOTIDE SEQUENCE</scope>
    <source>
        <strain evidence="2">Uberlandia</strain>
        <tissue evidence="2">Salivary glands</tissue>
    </source>
</reference>
<dbReference type="AlphaFoldDB" id="A0A023FD08"/>
<evidence type="ECO:0000313" key="2">
    <source>
        <dbReference type="EMBL" id="JAC18743.1"/>
    </source>
</evidence>
<protein>
    <submittedName>
        <fullName evidence="2">Putative secreted protein</fullName>
    </submittedName>
</protein>